<name>A0A8M8UK40_SESIN</name>
<sequence>MKAPEGSNIPKGYVCKLKRSLYGLKQASRQWNQEFTSKLESYGFIQCKHDYCLFTKLTSTGFYCLLVYVDDVLLAGPSEHTLSEIKLYLDRLFTIKDLGEARFFLGLEIARSNQGITITQAKYIKDIVDDAKLASAKATEQYRRLLGRLLYLGFSRPDICYAMQQLSQFMQWPCKGHWDAALNIVRYLKGTMHIGLFFAADSNFDLVSFCDADWAACKDSRRSLTGYCIFLGDSLISWKTKKQTTVARSSAEAEYRSMGSTTCELIWIHNLLKEFQLESPTPIPFFCDNQAALYIVANPVFHERTKHLEIDCHLVRDKYKQGFLLPKHIPSKNQPADLFTKALPGPKFLSLIIKLGLINVLTSPT</sequence>
<dbReference type="KEGG" id="sind:110011360"/>
<gene>
    <name evidence="3" type="primary">LOC110011360</name>
</gene>
<organism evidence="2 3">
    <name type="scientific">Sesamum indicum</name>
    <name type="common">Oriental sesame</name>
    <name type="synonym">Sesamum orientale</name>
    <dbReference type="NCBI Taxonomy" id="4182"/>
    <lineage>
        <taxon>Eukaryota</taxon>
        <taxon>Viridiplantae</taxon>
        <taxon>Streptophyta</taxon>
        <taxon>Embryophyta</taxon>
        <taxon>Tracheophyta</taxon>
        <taxon>Spermatophyta</taxon>
        <taxon>Magnoliopsida</taxon>
        <taxon>eudicotyledons</taxon>
        <taxon>Gunneridae</taxon>
        <taxon>Pentapetalae</taxon>
        <taxon>asterids</taxon>
        <taxon>lamiids</taxon>
        <taxon>Lamiales</taxon>
        <taxon>Pedaliaceae</taxon>
        <taxon>Sesamum</taxon>
    </lineage>
</organism>
<dbReference type="GeneID" id="110011360"/>
<accession>A0A8M8UK40</accession>
<dbReference type="Pfam" id="PF07727">
    <property type="entry name" value="RVT_2"/>
    <property type="match status" value="1"/>
</dbReference>
<dbReference type="InterPro" id="IPR043502">
    <property type="entry name" value="DNA/RNA_pol_sf"/>
</dbReference>
<dbReference type="AlphaFoldDB" id="A0A8M8UK40"/>
<dbReference type="PANTHER" id="PTHR11439:SF465">
    <property type="entry name" value="REVERSE TRANSCRIPTASE TY1_COPIA-TYPE DOMAIN-CONTAINING PROTEIN"/>
    <property type="match status" value="1"/>
</dbReference>
<dbReference type="CDD" id="cd09272">
    <property type="entry name" value="RNase_HI_RT_Ty1"/>
    <property type="match status" value="1"/>
</dbReference>
<reference evidence="3" key="1">
    <citation type="submission" date="2025-08" db="UniProtKB">
        <authorList>
            <consortium name="RefSeq"/>
        </authorList>
    </citation>
    <scope>IDENTIFICATION</scope>
</reference>
<dbReference type="Proteomes" id="UP000504604">
    <property type="component" value="Unplaced"/>
</dbReference>
<dbReference type="InterPro" id="IPR013103">
    <property type="entry name" value="RVT_2"/>
</dbReference>
<dbReference type="PANTHER" id="PTHR11439">
    <property type="entry name" value="GAG-POL-RELATED RETROTRANSPOSON"/>
    <property type="match status" value="1"/>
</dbReference>
<proteinExistence type="predicted"/>
<feature type="domain" description="Reverse transcriptase Ty1/copia-type" evidence="1">
    <location>
        <begin position="1"/>
        <end position="138"/>
    </location>
</feature>
<dbReference type="OrthoDB" id="414945at2759"/>
<keyword evidence="2" id="KW-1185">Reference proteome</keyword>
<evidence type="ECO:0000259" key="1">
    <source>
        <dbReference type="Pfam" id="PF07727"/>
    </source>
</evidence>
<evidence type="ECO:0000313" key="2">
    <source>
        <dbReference type="Proteomes" id="UP000504604"/>
    </source>
</evidence>
<dbReference type="SUPFAM" id="SSF56672">
    <property type="entry name" value="DNA/RNA polymerases"/>
    <property type="match status" value="1"/>
</dbReference>
<evidence type="ECO:0000313" key="3">
    <source>
        <dbReference type="RefSeq" id="XP_020547028.1"/>
    </source>
</evidence>
<protein>
    <submittedName>
        <fullName evidence="3">Uncharacterized protein LOC110011360</fullName>
    </submittedName>
</protein>
<dbReference type="RefSeq" id="XP_020547028.1">
    <property type="nucleotide sequence ID" value="XM_020691369.1"/>
</dbReference>